<organism evidence="2 3">
    <name type="scientific">Nonomuraea endophytica</name>
    <dbReference type="NCBI Taxonomy" id="714136"/>
    <lineage>
        <taxon>Bacteria</taxon>
        <taxon>Bacillati</taxon>
        <taxon>Actinomycetota</taxon>
        <taxon>Actinomycetes</taxon>
        <taxon>Streptosporangiales</taxon>
        <taxon>Streptosporangiaceae</taxon>
        <taxon>Nonomuraea</taxon>
    </lineage>
</organism>
<gene>
    <name evidence="2" type="ORF">HNR40_007816</name>
</gene>
<accession>A0A7W8A9V7</accession>
<evidence type="ECO:0000256" key="1">
    <source>
        <dbReference type="SAM" id="MobiDB-lite"/>
    </source>
</evidence>
<proteinExistence type="predicted"/>
<protein>
    <submittedName>
        <fullName evidence="2">Uncharacterized protein</fullName>
    </submittedName>
</protein>
<sequence length="73" mass="7568">MRRPTQLCRIDGPNRRPSTYPSVSPARHPAVVPAGRTTASPGTKSPTSGEVSVGPSPLKASFCLIVPLTAATN</sequence>
<dbReference type="Proteomes" id="UP000568380">
    <property type="component" value="Unassembled WGS sequence"/>
</dbReference>
<name>A0A7W8A9V7_9ACTN</name>
<feature type="compositionally biased region" description="Polar residues" evidence="1">
    <location>
        <begin position="37"/>
        <end position="50"/>
    </location>
</feature>
<keyword evidence="3" id="KW-1185">Reference proteome</keyword>
<evidence type="ECO:0000313" key="3">
    <source>
        <dbReference type="Proteomes" id="UP000568380"/>
    </source>
</evidence>
<reference evidence="2 3" key="1">
    <citation type="submission" date="2020-08" db="EMBL/GenBank/DDBJ databases">
        <title>Genomic Encyclopedia of Type Strains, Phase IV (KMG-IV): sequencing the most valuable type-strain genomes for metagenomic binning, comparative biology and taxonomic classification.</title>
        <authorList>
            <person name="Goeker M."/>
        </authorList>
    </citation>
    <scope>NUCLEOTIDE SEQUENCE [LARGE SCALE GENOMIC DNA]</scope>
    <source>
        <strain evidence="2 3">DSM 45385</strain>
    </source>
</reference>
<evidence type="ECO:0000313" key="2">
    <source>
        <dbReference type="EMBL" id="MBB5082321.1"/>
    </source>
</evidence>
<dbReference type="AlphaFoldDB" id="A0A7W8A9V7"/>
<feature type="region of interest" description="Disordered" evidence="1">
    <location>
        <begin position="1"/>
        <end position="54"/>
    </location>
</feature>
<dbReference type="EMBL" id="JACHIN010000013">
    <property type="protein sequence ID" value="MBB5082321.1"/>
    <property type="molecule type" value="Genomic_DNA"/>
</dbReference>
<comment type="caution">
    <text evidence="2">The sequence shown here is derived from an EMBL/GenBank/DDBJ whole genome shotgun (WGS) entry which is preliminary data.</text>
</comment>